<dbReference type="PROSITE" id="PS01359">
    <property type="entry name" value="ZF_PHD_1"/>
    <property type="match status" value="1"/>
</dbReference>
<feature type="region of interest" description="Disordered" evidence="15">
    <location>
        <begin position="211"/>
        <end position="248"/>
    </location>
</feature>
<feature type="binding site" evidence="12">
    <location>
        <position position="289"/>
    </location>
    <ligand>
        <name>Zn(2+)</name>
        <dbReference type="ChEBI" id="CHEBI:29105"/>
        <label>2</label>
    </ligand>
</feature>
<evidence type="ECO:0000256" key="10">
    <source>
        <dbReference type="ARBA" id="ARBA00023242"/>
    </source>
</evidence>
<feature type="domain" description="PHD-type" evidence="16">
    <location>
        <begin position="273"/>
        <end position="322"/>
    </location>
</feature>
<sequence>MAGAQAQLHVYPHFNHEEAAAVAAEFVQSLDNLQGEVTFLLQEIREKDERIGQLLNRINQRHYGLTKSIKNLSSANAQPSTATFTLPIPAGAALPTAHLSTKDAQNVAKIQTEWGKIESLQAEKIKLAERLERIVLRARERGKNEWHKVGGMDIDELDTDVKMGDLGGAEVLLPAQGLGSGSDARHVKRRNKPGNMPLAAAISAGSSMGTLVGSPGSMPPPPAPRAGSVSRATGGARGARAERHQSIATTMSDVDADGEVEMADGGDVEADDAIYCFCQQKSYGEMIGCDNDKCQFEWFHVKCVNINGQLPDTWYCPDCVQKLGLSSSDGKVAKDRKGRRK</sequence>
<keyword evidence="8" id="KW-0805">Transcription regulation</keyword>
<dbReference type="PANTHER" id="PTHR10333:SF103">
    <property type="entry name" value="INHIBITOR OF GROWTH PROTEIN 3"/>
    <property type="match status" value="1"/>
</dbReference>
<dbReference type="InterPro" id="IPR001965">
    <property type="entry name" value="Znf_PHD"/>
</dbReference>
<dbReference type="GO" id="GO:0005634">
    <property type="term" value="C:nucleus"/>
    <property type="evidence" value="ECO:0007669"/>
    <property type="project" value="UniProtKB-SubCell"/>
</dbReference>
<gene>
    <name evidence="17" type="primary">YNG2</name>
    <name evidence="17" type="ORF">LOC62_01G001147</name>
</gene>
<dbReference type="GeneID" id="87804404"/>
<comment type="subcellular location">
    <subcellularLocation>
        <location evidence="1 14">Nucleus</location>
    </subcellularLocation>
</comment>
<comment type="domain">
    <text evidence="14">The PHD-type zinc finger mediates the binding to H3K4me3.</text>
</comment>
<dbReference type="GO" id="GO:0006325">
    <property type="term" value="P:chromatin organization"/>
    <property type="evidence" value="ECO:0007669"/>
    <property type="project" value="UniProtKB-KW"/>
</dbReference>
<feature type="binding site" evidence="12">
    <location>
        <position position="316"/>
    </location>
    <ligand>
        <name>Zn(2+)</name>
        <dbReference type="ChEBI" id="CHEBI:29105"/>
        <label>2</label>
    </ligand>
</feature>
<evidence type="ECO:0000256" key="5">
    <source>
        <dbReference type="ARBA" id="ARBA00022771"/>
    </source>
</evidence>
<comment type="subunit">
    <text evidence="14">Component of an histone acetyltransferase complex. Interacts with H3K4me3 and to a lesser extent with H3K4me2.</text>
</comment>
<proteinExistence type="inferred from homology"/>
<evidence type="ECO:0000256" key="6">
    <source>
        <dbReference type="ARBA" id="ARBA00022833"/>
    </source>
</evidence>
<keyword evidence="3" id="KW-0341">Growth regulation</keyword>
<evidence type="ECO:0000256" key="11">
    <source>
        <dbReference type="PIRSR" id="PIRSR628651-50"/>
    </source>
</evidence>
<feature type="site" description="Histone H3K4me3 binding" evidence="11">
    <location>
        <position position="286"/>
    </location>
</feature>
<feature type="binding site" evidence="12">
    <location>
        <position position="300"/>
    </location>
    <ligand>
        <name>Zn(2+)</name>
        <dbReference type="ChEBI" id="CHEBI:29105"/>
        <label>1</label>
    </ligand>
</feature>
<dbReference type="InterPro" id="IPR024610">
    <property type="entry name" value="ING_N_histone-binding"/>
</dbReference>
<reference evidence="17" key="1">
    <citation type="submission" date="2023-10" db="EMBL/GenBank/DDBJ databases">
        <authorList>
            <person name="Noh H."/>
        </authorList>
    </citation>
    <scope>NUCLEOTIDE SEQUENCE</scope>
    <source>
        <strain evidence="17">DUCC4014</strain>
    </source>
</reference>
<feature type="site" description="Histone H3K4me3 binding" evidence="11">
    <location>
        <position position="290"/>
    </location>
</feature>
<evidence type="ECO:0000256" key="4">
    <source>
        <dbReference type="ARBA" id="ARBA00022723"/>
    </source>
</evidence>
<dbReference type="CDD" id="cd15505">
    <property type="entry name" value="PHD_ING"/>
    <property type="match status" value="1"/>
</dbReference>
<dbReference type="GO" id="GO:0000785">
    <property type="term" value="C:chromatin"/>
    <property type="evidence" value="ECO:0007669"/>
    <property type="project" value="UniProtKB-ARBA"/>
</dbReference>
<keyword evidence="5 13" id="KW-0863">Zinc-finger</keyword>
<dbReference type="AlphaFoldDB" id="A0AAF0Y6B3"/>
<dbReference type="Pfam" id="PF12998">
    <property type="entry name" value="ING"/>
    <property type="match status" value="1"/>
</dbReference>
<dbReference type="Gene3D" id="3.30.40.10">
    <property type="entry name" value="Zinc/RING finger domain, C3HC4 (zinc finger)"/>
    <property type="match status" value="1"/>
</dbReference>
<evidence type="ECO:0000256" key="14">
    <source>
        <dbReference type="RuleBase" id="RU361213"/>
    </source>
</evidence>
<dbReference type="InterPro" id="IPR028651">
    <property type="entry name" value="ING_fam"/>
</dbReference>
<dbReference type="PROSITE" id="PS50016">
    <property type="entry name" value="ZF_PHD_2"/>
    <property type="match status" value="1"/>
</dbReference>
<dbReference type="RefSeq" id="XP_062623605.1">
    <property type="nucleotide sequence ID" value="XM_062767621.1"/>
</dbReference>
<evidence type="ECO:0000259" key="16">
    <source>
        <dbReference type="PROSITE" id="PS50016"/>
    </source>
</evidence>
<feature type="compositionally biased region" description="Low complexity" evidence="15">
    <location>
        <begin position="225"/>
        <end position="234"/>
    </location>
</feature>
<evidence type="ECO:0000256" key="3">
    <source>
        <dbReference type="ARBA" id="ARBA00022604"/>
    </source>
</evidence>
<evidence type="ECO:0000256" key="1">
    <source>
        <dbReference type="ARBA" id="ARBA00004123"/>
    </source>
</evidence>
<name>A0AAF0Y6B3_9TREE</name>
<feature type="binding site" evidence="12">
    <location>
        <position position="303"/>
    </location>
    <ligand>
        <name>Zn(2+)</name>
        <dbReference type="ChEBI" id="CHEBI:29105"/>
        <label>1</label>
    </ligand>
</feature>
<evidence type="ECO:0000256" key="8">
    <source>
        <dbReference type="ARBA" id="ARBA00023015"/>
    </source>
</evidence>
<evidence type="ECO:0000313" key="17">
    <source>
        <dbReference type="EMBL" id="WOO77573.1"/>
    </source>
</evidence>
<keyword evidence="4 12" id="KW-0479">Metal-binding</keyword>
<feature type="binding site" evidence="12">
    <location>
        <position position="319"/>
    </location>
    <ligand>
        <name>Zn(2+)</name>
        <dbReference type="ChEBI" id="CHEBI:29105"/>
        <label>2</label>
    </ligand>
</feature>
<feature type="site" description="Histone H3K4me3 binding" evidence="11">
    <location>
        <position position="298"/>
    </location>
</feature>
<dbReference type="PANTHER" id="PTHR10333">
    <property type="entry name" value="INHIBITOR OF GROWTH PROTEIN"/>
    <property type="match status" value="1"/>
</dbReference>
<dbReference type="GO" id="GO:0008270">
    <property type="term" value="F:zinc ion binding"/>
    <property type="evidence" value="ECO:0007669"/>
    <property type="project" value="UniProtKB-KW"/>
</dbReference>
<organism evidence="17 18">
    <name type="scientific">Vanrija pseudolonga</name>
    <dbReference type="NCBI Taxonomy" id="143232"/>
    <lineage>
        <taxon>Eukaryota</taxon>
        <taxon>Fungi</taxon>
        <taxon>Dikarya</taxon>
        <taxon>Basidiomycota</taxon>
        <taxon>Agaricomycotina</taxon>
        <taxon>Tremellomycetes</taxon>
        <taxon>Trichosporonales</taxon>
        <taxon>Trichosporonaceae</taxon>
        <taxon>Vanrija</taxon>
    </lineage>
</organism>
<dbReference type="Gene3D" id="6.10.140.1740">
    <property type="match status" value="1"/>
</dbReference>
<dbReference type="SMART" id="SM00249">
    <property type="entry name" value="PHD"/>
    <property type="match status" value="1"/>
</dbReference>
<dbReference type="SUPFAM" id="SSF57903">
    <property type="entry name" value="FYVE/PHD zinc finger"/>
    <property type="match status" value="1"/>
</dbReference>
<dbReference type="InterPro" id="IPR019787">
    <property type="entry name" value="Znf_PHD-finger"/>
</dbReference>
<feature type="site" description="Histone H3K4me3 binding" evidence="11">
    <location>
        <position position="275"/>
    </location>
</feature>
<dbReference type="InterPro" id="IPR019786">
    <property type="entry name" value="Zinc_finger_PHD-type_CS"/>
</dbReference>
<keyword evidence="10 14" id="KW-0539">Nucleus</keyword>
<feature type="binding site" evidence="12">
    <location>
        <position position="276"/>
    </location>
    <ligand>
        <name>Zn(2+)</name>
        <dbReference type="ChEBI" id="CHEBI:29105"/>
        <label>1</label>
    </ligand>
</feature>
<keyword evidence="7 14" id="KW-0156">Chromatin regulator</keyword>
<dbReference type="SMART" id="SM01408">
    <property type="entry name" value="ING"/>
    <property type="match status" value="1"/>
</dbReference>
<evidence type="ECO:0000256" key="2">
    <source>
        <dbReference type="ARBA" id="ARBA00010210"/>
    </source>
</evidence>
<keyword evidence="18" id="KW-1185">Reference proteome</keyword>
<accession>A0AAF0Y6B3</accession>
<dbReference type="Proteomes" id="UP000827549">
    <property type="component" value="Chromosome 1"/>
</dbReference>
<evidence type="ECO:0000256" key="15">
    <source>
        <dbReference type="SAM" id="MobiDB-lite"/>
    </source>
</evidence>
<dbReference type="InterPro" id="IPR013083">
    <property type="entry name" value="Znf_RING/FYVE/PHD"/>
</dbReference>
<feature type="binding site" evidence="12">
    <location>
        <position position="294"/>
    </location>
    <ligand>
        <name>Zn(2+)</name>
        <dbReference type="ChEBI" id="CHEBI:29105"/>
        <label>2</label>
    </ligand>
</feature>
<dbReference type="EMBL" id="CP086714">
    <property type="protein sequence ID" value="WOO77573.1"/>
    <property type="molecule type" value="Genomic_DNA"/>
</dbReference>
<comment type="function">
    <text evidence="14">Component of an histone acetyltransferase complex.</text>
</comment>
<evidence type="ECO:0000256" key="7">
    <source>
        <dbReference type="ARBA" id="ARBA00022853"/>
    </source>
</evidence>
<protein>
    <recommendedName>
        <fullName evidence="14">Chromatin modification-related protein</fullName>
    </recommendedName>
</protein>
<evidence type="ECO:0000256" key="12">
    <source>
        <dbReference type="PIRSR" id="PIRSR628651-51"/>
    </source>
</evidence>
<comment type="similarity">
    <text evidence="2 14">Belongs to the ING family.</text>
</comment>
<evidence type="ECO:0000313" key="18">
    <source>
        <dbReference type="Proteomes" id="UP000827549"/>
    </source>
</evidence>
<evidence type="ECO:0000256" key="13">
    <source>
        <dbReference type="PROSITE-ProRule" id="PRU00146"/>
    </source>
</evidence>
<keyword evidence="9" id="KW-0804">Transcription</keyword>
<feature type="binding site" evidence="12">
    <location>
        <position position="278"/>
    </location>
    <ligand>
        <name>Zn(2+)</name>
        <dbReference type="ChEBI" id="CHEBI:29105"/>
        <label>1</label>
    </ligand>
</feature>
<keyword evidence="6 12" id="KW-0862">Zinc</keyword>
<dbReference type="InterPro" id="IPR011011">
    <property type="entry name" value="Znf_FYVE_PHD"/>
</dbReference>
<evidence type="ECO:0000256" key="9">
    <source>
        <dbReference type="ARBA" id="ARBA00023163"/>
    </source>
</evidence>
<dbReference type="CDD" id="cd16858">
    <property type="entry name" value="ING_ING3_Yng2p"/>
    <property type="match status" value="1"/>
</dbReference>